<accession>A0AAV0MVY1</accession>
<feature type="compositionally biased region" description="Basic and acidic residues" evidence="1">
    <location>
        <begin position="1"/>
        <end position="20"/>
    </location>
</feature>
<sequence length="84" mass="9576">MRGIGERLRHIGMEKPDKDTGGIYPTCTRRERLDCLGTNGFREDGCFRSSHNPVAPDRGREEEVRWGVLRLRAVAHEGVSYSNF</sequence>
<dbReference type="AlphaFoldDB" id="A0AAV0MVY1"/>
<comment type="caution">
    <text evidence="2">The sequence shown here is derived from an EMBL/GenBank/DDBJ whole genome shotgun (WGS) entry which is preliminary data.</text>
</comment>
<evidence type="ECO:0000256" key="1">
    <source>
        <dbReference type="SAM" id="MobiDB-lite"/>
    </source>
</evidence>
<organism evidence="2 3">
    <name type="scientific">Linum tenue</name>
    <dbReference type="NCBI Taxonomy" id="586396"/>
    <lineage>
        <taxon>Eukaryota</taxon>
        <taxon>Viridiplantae</taxon>
        <taxon>Streptophyta</taxon>
        <taxon>Embryophyta</taxon>
        <taxon>Tracheophyta</taxon>
        <taxon>Spermatophyta</taxon>
        <taxon>Magnoliopsida</taxon>
        <taxon>eudicotyledons</taxon>
        <taxon>Gunneridae</taxon>
        <taxon>Pentapetalae</taxon>
        <taxon>rosids</taxon>
        <taxon>fabids</taxon>
        <taxon>Malpighiales</taxon>
        <taxon>Linaceae</taxon>
        <taxon>Linum</taxon>
    </lineage>
</organism>
<gene>
    <name evidence="2" type="ORF">LITE_LOCUS30511</name>
</gene>
<keyword evidence="3" id="KW-1185">Reference proteome</keyword>
<name>A0AAV0MVY1_9ROSI</name>
<feature type="region of interest" description="Disordered" evidence="1">
    <location>
        <begin position="1"/>
        <end position="24"/>
    </location>
</feature>
<reference evidence="2" key="1">
    <citation type="submission" date="2022-08" db="EMBL/GenBank/DDBJ databases">
        <authorList>
            <person name="Gutierrez-Valencia J."/>
        </authorList>
    </citation>
    <scope>NUCLEOTIDE SEQUENCE</scope>
</reference>
<proteinExistence type="predicted"/>
<protein>
    <submittedName>
        <fullName evidence="2">Uncharacterized protein</fullName>
    </submittedName>
</protein>
<evidence type="ECO:0000313" key="2">
    <source>
        <dbReference type="EMBL" id="CAI0450423.1"/>
    </source>
</evidence>
<dbReference type="EMBL" id="CAMGYJ010000007">
    <property type="protein sequence ID" value="CAI0450423.1"/>
    <property type="molecule type" value="Genomic_DNA"/>
</dbReference>
<dbReference type="Proteomes" id="UP001154282">
    <property type="component" value="Unassembled WGS sequence"/>
</dbReference>
<evidence type="ECO:0000313" key="3">
    <source>
        <dbReference type="Proteomes" id="UP001154282"/>
    </source>
</evidence>